<dbReference type="eggNOG" id="COG0393">
    <property type="taxonomic scope" value="Bacteria"/>
</dbReference>
<evidence type="ECO:0000256" key="1">
    <source>
        <dbReference type="SAM" id="Coils"/>
    </source>
</evidence>
<dbReference type="HOGENOM" id="CLU_1523767_0_0_9"/>
<gene>
    <name evidence="2" type="ORF">HMPREF9443_01471</name>
</gene>
<protein>
    <recommendedName>
        <fullName evidence="4">Heavy metal-binding domain-containing protein</fullName>
    </recommendedName>
</protein>
<feature type="coiled-coil region" evidence="1">
    <location>
        <begin position="12"/>
        <end position="46"/>
    </location>
</feature>
<dbReference type="InterPro" id="IPR035439">
    <property type="entry name" value="UPF0145_dom_sf"/>
</dbReference>
<dbReference type="OrthoDB" id="9796448at2"/>
<accession>E8LF36</accession>
<keyword evidence="1" id="KW-0175">Coiled coil</keyword>
<evidence type="ECO:0008006" key="4">
    <source>
        <dbReference type="Google" id="ProtNLM"/>
    </source>
</evidence>
<dbReference type="AlphaFoldDB" id="E8LF36"/>
<evidence type="ECO:0000313" key="2">
    <source>
        <dbReference type="EMBL" id="EFY04551.1"/>
    </source>
</evidence>
<reference evidence="2 3" key="1">
    <citation type="submission" date="2011-01" db="EMBL/GenBank/DDBJ databases">
        <authorList>
            <person name="Weinstock G."/>
            <person name="Sodergren E."/>
            <person name="Clifton S."/>
            <person name="Fulton L."/>
            <person name="Fulton B."/>
            <person name="Courtney L."/>
            <person name="Fronick C."/>
            <person name="Harrison M."/>
            <person name="Strong C."/>
            <person name="Farmer C."/>
            <person name="Delahaunty K."/>
            <person name="Markovic C."/>
            <person name="Hall O."/>
            <person name="Minx P."/>
            <person name="Tomlinson C."/>
            <person name="Mitreva M."/>
            <person name="Hou S."/>
            <person name="Chen J."/>
            <person name="Wollam A."/>
            <person name="Pepin K.H."/>
            <person name="Johnson M."/>
            <person name="Bhonagiri V."/>
            <person name="Zhang X."/>
            <person name="Suruliraj S."/>
            <person name="Warren W."/>
            <person name="Chinwalla A."/>
            <person name="Mardis E.R."/>
            <person name="Wilson R.K."/>
        </authorList>
    </citation>
    <scope>NUCLEOTIDE SEQUENCE [LARGE SCALE GENOMIC DNA]</scope>
    <source>
        <strain evidence="2 3">YIT 12067</strain>
    </source>
</reference>
<dbReference type="Proteomes" id="UP000004923">
    <property type="component" value="Unassembled WGS sequence"/>
</dbReference>
<dbReference type="RefSeq" id="WP_009145829.1">
    <property type="nucleotide sequence ID" value="NZ_GL830904.1"/>
</dbReference>
<dbReference type="Gene3D" id="3.30.110.70">
    <property type="entry name" value="Hypothetical protein apc22750. Chain B"/>
    <property type="match status" value="1"/>
</dbReference>
<organism evidence="2 3">
    <name type="scientific">Phascolarctobacterium succinatutens YIT 12067</name>
    <dbReference type="NCBI Taxonomy" id="626939"/>
    <lineage>
        <taxon>Bacteria</taxon>
        <taxon>Bacillati</taxon>
        <taxon>Bacillota</taxon>
        <taxon>Negativicutes</taxon>
        <taxon>Acidaminococcales</taxon>
        <taxon>Acidaminococcaceae</taxon>
        <taxon>Phascolarctobacterium</taxon>
    </lineage>
</organism>
<sequence>MPFWDTDYKKEAMKTKAAKEAAEQKAAEAKQKALEAKQRAAEYRQKVNAIIVTTGDLKEDYEIIGPVFFQVSNKGLFSSTLSELINKYSAEIEEMRNSALINKERIDWGGLWGQRSVGQNDFEKAFFVAVQELKKRAVVLGGDAIVSMRQDIDLDTNGVQFFYLQIYGTVVKRINK</sequence>
<proteinExistence type="predicted"/>
<evidence type="ECO:0000313" key="3">
    <source>
        <dbReference type="Proteomes" id="UP000004923"/>
    </source>
</evidence>
<dbReference type="SUPFAM" id="SSF117782">
    <property type="entry name" value="YbjQ-like"/>
    <property type="match status" value="1"/>
</dbReference>
<comment type="caution">
    <text evidence="2">The sequence shown here is derived from an EMBL/GenBank/DDBJ whole genome shotgun (WGS) entry which is preliminary data.</text>
</comment>
<dbReference type="EMBL" id="AEVN01000069">
    <property type="protein sequence ID" value="EFY04551.1"/>
    <property type="molecule type" value="Genomic_DNA"/>
</dbReference>
<name>E8LF36_9FIRM</name>
<keyword evidence="3" id="KW-1185">Reference proteome</keyword>
<dbReference type="GeneID" id="78524011"/>